<dbReference type="InterPro" id="IPR000246">
    <property type="entry name" value="Peptidase_T2"/>
</dbReference>
<evidence type="ECO:0008006" key="2">
    <source>
        <dbReference type="Google" id="ProtNLM"/>
    </source>
</evidence>
<dbReference type="PANTHER" id="PTHR10188">
    <property type="entry name" value="L-ASPARAGINASE"/>
    <property type="match status" value="1"/>
</dbReference>
<reference evidence="1" key="1">
    <citation type="submission" date="2018-05" db="EMBL/GenBank/DDBJ databases">
        <authorList>
            <person name="Lanie J.A."/>
            <person name="Ng W.-L."/>
            <person name="Kazmierczak K.M."/>
            <person name="Andrzejewski T.M."/>
            <person name="Davidsen T.M."/>
            <person name="Wayne K.J."/>
            <person name="Tettelin H."/>
            <person name="Glass J.I."/>
            <person name="Rusch D."/>
            <person name="Podicherti R."/>
            <person name="Tsui H.-C.T."/>
            <person name="Winkler M.E."/>
        </authorList>
    </citation>
    <scope>NUCLEOTIDE SEQUENCE</scope>
</reference>
<dbReference type="AlphaFoldDB" id="A0A382A5C1"/>
<dbReference type="InterPro" id="IPR029055">
    <property type="entry name" value="Ntn_hydrolases_N"/>
</dbReference>
<sequence length="80" mass="8436">VASEESEDINFGIVIHGGAGSYENLSSKKEKAYKDGVNEALIKGYEILKSGGTSVESVTEAVSILEDFSLFNAGKGSVYT</sequence>
<name>A0A382A5C1_9ZZZZ</name>
<gene>
    <name evidence="1" type="ORF">METZ01_LOCUS149091</name>
</gene>
<dbReference type="GO" id="GO:0016811">
    <property type="term" value="F:hydrolase activity, acting on carbon-nitrogen (but not peptide) bonds, in linear amides"/>
    <property type="evidence" value="ECO:0007669"/>
    <property type="project" value="UniProtKB-ARBA"/>
</dbReference>
<dbReference type="EMBL" id="UINC01023816">
    <property type="protein sequence ID" value="SVA96237.1"/>
    <property type="molecule type" value="Genomic_DNA"/>
</dbReference>
<accession>A0A382A5C1</accession>
<dbReference type="PANTHER" id="PTHR10188:SF6">
    <property type="entry name" value="N(4)-(BETA-N-ACETYLGLUCOSAMINYL)-L-ASPARAGINASE"/>
    <property type="match status" value="1"/>
</dbReference>
<protein>
    <recommendedName>
        <fullName evidence="2">Beta-aspartyl-peptidase</fullName>
    </recommendedName>
</protein>
<proteinExistence type="predicted"/>
<evidence type="ECO:0000313" key="1">
    <source>
        <dbReference type="EMBL" id="SVA96237.1"/>
    </source>
</evidence>
<dbReference type="Pfam" id="PF01112">
    <property type="entry name" value="Asparaginase_2"/>
    <property type="match status" value="1"/>
</dbReference>
<organism evidence="1">
    <name type="scientific">marine metagenome</name>
    <dbReference type="NCBI Taxonomy" id="408172"/>
    <lineage>
        <taxon>unclassified sequences</taxon>
        <taxon>metagenomes</taxon>
        <taxon>ecological metagenomes</taxon>
    </lineage>
</organism>
<dbReference type="SUPFAM" id="SSF56235">
    <property type="entry name" value="N-terminal nucleophile aminohydrolases (Ntn hydrolases)"/>
    <property type="match status" value="1"/>
</dbReference>
<feature type="non-terminal residue" evidence="1">
    <location>
        <position position="1"/>
    </location>
</feature>
<feature type="non-terminal residue" evidence="1">
    <location>
        <position position="80"/>
    </location>
</feature>